<dbReference type="Pfam" id="PF00823">
    <property type="entry name" value="PPE"/>
    <property type="match status" value="1"/>
</dbReference>
<keyword evidence="4" id="KW-1185">Reference proteome</keyword>
<accession>A0A7I7Y7L4</accession>
<evidence type="ECO:0000313" key="4">
    <source>
        <dbReference type="Proteomes" id="UP000467385"/>
    </source>
</evidence>
<comment type="similarity">
    <text evidence="1">Belongs to the mycobacterial PPE family.</text>
</comment>
<dbReference type="GO" id="GO:0052572">
    <property type="term" value="P:response to host immune response"/>
    <property type="evidence" value="ECO:0007669"/>
    <property type="project" value="TreeGrafter"/>
</dbReference>
<protein>
    <recommendedName>
        <fullName evidence="2">PPE domain-containing protein</fullName>
    </recommendedName>
</protein>
<dbReference type="InterPro" id="IPR038332">
    <property type="entry name" value="PPE_sf"/>
</dbReference>
<gene>
    <name evidence="3" type="ORF">MCNS_07510</name>
</gene>
<evidence type="ECO:0000313" key="3">
    <source>
        <dbReference type="EMBL" id="BBZ37688.1"/>
    </source>
</evidence>
<evidence type="ECO:0000256" key="1">
    <source>
        <dbReference type="ARBA" id="ARBA00010652"/>
    </source>
</evidence>
<proteinExistence type="inferred from homology"/>
<name>A0A7I7Y7L4_9MYCO</name>
<dbReference type="AlphaFoldDB" id="A0A7I7Y7L4"/>
<dbReference type="SUPFAM" id="SSF140459">
    <property type="entry name" value="PE/PPE dimer-like"/>
    <property type="match status" value="1"/>
</dbReference>
<dbReference type="Proteomes" id="UP000467385">
    <property type="component" value="Chromosome"/>
</dbReference>
<evidence type="ECO:0000259" key="2">
    <source>
        <dbReference type="Pfam" id="PF00823"/>
    </source>
</evidence>
<organism evidence="3 4">
    <name type="scientific">Mycobacterium conspicuum</name>
    <dbReference type="NCBI Taxonomy" id="44010"/>
    <lineage>
        <taxon>Bacteria</taxon>
        <taxon>Bacillati</taxon>
        <taxon>Actinomycetota</taxon>
        <taxon>Actinomycetes</taxon>
        <taxon>Mycobacteriales</taxon>
        <taxon>Mycobacteriaceae</taxon>
        <taxon>Mycobacterium</taxon>
    </lineage>
</organism>
<sequence>MGSELSSAADSFSSVVSDLVNGSWQGAASAAMAAVATQYWQWLSAAAGHAEASATHATSIAGIFEAAKAAVTHPAAVAANRSQFVSLVRSNLFGFNAPAIAATEGAYEGMWADNVTALAGYHGAASAVAEQLASSHQALPNPAAVTPSKLKVALQAVINNDVVAINQQIDLNRNTATAARQITRTDLTAAGTALTKLQLGNAATDVVAAALVNVGATLALVSANATFVPELIGVSIGQLGVALGP</sequence>
<dbReference type="InterPro" id="IPR000030">
    <property type="entry name" value="PPE_dom"/>
</dbReference>
<reference evidence="3 4" key="1">
    <citation type="journal article" date="2019" name="Emerg. Microbes Infect.">
        <title>Comprehensive subspecies identification of 175 nontuberculous mycobacteria species based on 7547 genomic profiles.</title>
        <authorList>
            <person name="Matsumoto Y."/>
            <person name="Kinjo T."/>
            <person name="Motooka D."/>
            <person name="Nabeya D."/>
            <person name="Jung N."/>
            <person name="Uechi K."/>
            <person name="Horii T."/>
            <person name="Iida T."/>
            <person name="Fujita J."/>
            <person name="Nakamura S."/>
        </authorList>
    </citation>
    <scope>NUCLEOTIDE SEQUENCE [LARGE SCALE GENOMIC DNA]</scope>
    <source>
        <strain evidence="3 4">JCM 14738</strain>
    </source>
</reference>
<feature type="domain" description="PPE" evidence="2">
    <location>
        <begin position="2"/>
        <end position="132"/>
    </location>
</feature>
<dbReference type="PANTHER" id="PTHR46766">
    <property type="entry name" value="GLUTAMINE-RICH PROTEIN 2"/>
    <property type="match status" value="1"/>
</dbReference>
<dbReference type="PANTHER" id="PTHR46766:SF1">
    <property type="entry name" value="GLUTAMINE-RICH PROTEIN 2"/>
    <property type="match status" value="1"/>
</dbReference>
<dbReference type="Gene3D" id="1.20.1260.20">
    <property type="entry name" value="PPE superfamily"/>
    <property type="match status" value="1"/>
</dbReference>
<dbReference type="EMBL" id="AP022613">
    <property type="protein sequence ID" value="BBZ37688.1"/>
    <property type="molecule type" value="Genomic_DNA"/>
</dbReference>